<comment type="subcellular location">
    <subcellularLocation>
        <location evidence="1">Membrane</location>
        <topology evidence="1">Multi-pass membrane protein</topology>
    </subcellularLocation>
</comment>
<feature type="transmembrane region" description="Helical" evidence="7">
    <location>
        <begin position="41"/>
        <end position="60"/>
    </location>
</feature>
<evidence type="ECO:0000256" key="1">
    <source>
        <dbReference type="ARBA" id="ARBA00004141"/>
    </source>
</evidence>
<keyword evidence="4" id="KW-0813">Transport</keyword>
<dbReference type="InterPro" id="IPR000109">
    <property type="entry name" value="POT_fam"/>
</dbReference>
<dbReference type="WBParaSite" id="ACAC_0000448101-mRNA-1">
    <property type="protein sequence ID" value="ACAC_0000448101-mRNA-1"/>
    <property type="gene ID" value="ACAC_0000448101"/>
</dbReference>
<comment type="similarity">
    <text evidence="2">Belongs to the major facilitator superfamily. Proton-dependent oligopeptide transporter (POT/PTR) (TC 2.A.17) family.</text>
</comment>
<evidence type="ECO:0000256" key="7">
    <source>
        <dbReference type="SAM" id="Phobius"/>
    </source>
</evidence>
<evidence type="ECO:0000313" key="9">
    <source>
        <dbReference type="WBParaSite" id="ACAC_0000448101-mRNA-1"/>
    </source>
</evidence>
<evidence type="ECO:0000256" key="4">
    <source>
        <dbReference type="ARBA" id="ARBA00022856"/>
    </source>
</evidence>
<evidence type="ECO:0000256" key="6">
    <source>
        <dbReference type="ARBA" id="ARBA00023136"/>
    </source>
</evidence>
<dbReference type="Pfam" id="PF00854">
    <property type="entry name" value="PTR2"/>
    <property type="match status" value="1"/>
</dbReference>
<keyword evidence="8" id="KW-1185">Reference proteome</keyword>
<keyword evidence="4" id="KW-0653">Protein transport</keyword>
<dbReference type="AlphaFoldDB" id="A0A0K0D336"/>
<name>A0A0K0D336_ANGCA</name>
<keyword evidence="6 7" id="KW-0472">Membrane</keyword>
<protein>
    <submittedName>
        <fullName evidence="9">Neur_chan_memb domain-containing protein</fullName>
    </submittedName>
</protein>
<dbReference type="PANTHER" id="PTHR11654">
    <property type="entry name" value="OLIGOPEPTIDE TRANSPORTER-RELATED"/>
    <property type="match status" value="1"/>
</dbReference>
<feature type="transmembrane region" description="Helical" evidence="7">
    <location>
        <begin position="81"/>
        <end position="103"/>
    </location>
</feature>
<feature type="transmembrane region" description="Helical" evidence="7">
    <location>
        <begin position="109"/>
        <end position="131"/>
    </location>
</feature>
<accession>A0A0K0D336</accession>
<dbReference type="GO" id="GO:0016020">
    <property type="term" value="C:membrane"/>
    <property type="evidence" value="ECO:0007669"/>
    <property type="project" value="UniProtKB-SubCell"/>
</dbReference>
<keyword evidence="4" id="KW-0571">Peptide transport</keyword>
<evidence type="ECO:0000256" key="3">
    <source>
        <dbReference type="ARBA" id="ARBA00022692"/>
    </source>
</evidence>
<evidence type="ECO:0000256" key="2">
    <source>
        <dbReference type="ARBA" id="ARBA00005982"/>
    </source>
</evidence>
<sequence length="134" mass="15063">MDIRPAFFDNGEYTLYYGMGCEGTSCPNKIKFTVRPNTVSILWVVPQFIVITLGEVLLSVTGLEFAYSQSAPSMKSFLQAMWLLTVFMGNIIDMAISGTHIIPEPAMEFFFYALLMILTMAIFILLGKFFLISC</sequence>
<dbReference type="InterPro" id="IPR036259">
    <property type="entry name" value="MFS_trans_sf"/>
</dbReference>
<reference evidence="8" key="1">
    <citation type="submission" date="2012-09" db="EMBL/GenBank/DDBJ databases">
        <authorList>
            <person name="Martin A.A."/>
        </authorList>
    </citation>
    <scope>NUCLEOTIDE SEQUENCE</scope>
</reference>
<dbReference type="Proteomes" id="UP000035642">
    <property type="component" value="Unassembled WGS sequence"/>
</dbReference>
<reference evidence="9" key="2">
    <citation type="submission" date="2017-02" db="UniProtKB">
        <authorList>
            <consortium name="WormBaseParasite"/>
        </authorList>
    </citation>
    <scope>IDENTIFICATION</scope>
</reference>
<organism evidence="8 9">
    <name type="scientific">Angiostrongylus cantonensis</name>
    <name type="common">Rat lungworm</name>
    <dbReference type="NCBI Taxonomy" id="6313"/>
    <lineage>
        <taxon>Eukaryota</taxon>
        <taxon>Metazoa</taxon>
        <taxon>Ecdysozoa</taxon>
        <taxon>Nematoda</taxon>
        <taxon>Chromadorea</taxon>
        <taxon>Rhabditida</taxon>
        <taxon>Rhabditina</taxon>
        <taxon>Rhabditomorpha</taxon>
        <taxon>Strongyloidea</taxon>
        <taxon>Metastrongylidae</taxon>
        <taxon>Angiostrongylus</taxon>
    </lineage>
</organism>
<dbReference type="Gene3D" id="1.20.1250.20">
    <property type="entry name" value="MFS general substrate transporter like domains"/>
    <property type="match status" value="1"/>
</dbReference>
<evidence type="ECO:0000256" key="5">
    <source>
        <dbReference type="ARBA" id="ARBA00022989"/>
    </source>
</evidence>
<keyword evidence="5 7" id="KW-1133">Transmembrane helix</keyword>
<dbReference type="STRING" id="6313.A0A0K0D336"/>
<dbReference type="GO" id="GO:0022857">
    <property type="term" value="F:transmembrane transporter activity"/>
    <property type="evidence" value="ECO:0007669"/>
    <property type="project" value="InterPro"/>
</dbReference>
<evidence type="ECO:0000313" key="8">
    <source>
        <dbReference type="Proteomes" id="UP000035642"/>
    </source>
</evidence>
<keyword evidence="3 7" id="KW-0812">Transmembrane</keyword>
<proteinExistence type="inferred from homology"/>
<dbReference type="GO" id="GO:0015833">
    <property type="term" value="P:peptide transport"/>
    <property type="evidence" value="ECO:0007669"/>
    <property type="project" value="UniProtKB-KW"/>
</dbReference>